<feature type="signal peptide" evidence="1">
    <location>
        <begin position="1"/>
        <end position="19"/>
    </location>
</feature>
<dbReference type="Gene3D" id="3.30.530.20">
    <property type="match status" value="1"/>
</dbReference>
<evidence type="ECO:0000313" key="2">
    <source>
        <dbReference type="EMBL" id="CAL5137415.1"/>
    </source>
</evidence>
<name>A0AAV2TM74_CALDB</name>
<reference evidence="2" key="1">
    <citation type="submission" date="2024-06" db="EMBL/GenBank/DDBJ databases">
        <authorList>
            <person name="Liu X."/>
            <person name="Lenzi L."/>
            <person name="Haldenby T S."/>
            <person name="Uol C."/>
        </authorList>
    </citation>
    <scope>NUCLEOTIDE SEQUENCE</scope>
</reference>
<dbReference type="AlphaFoldDB" id="A0AAV2TM74"/>
<protein>
    <submittedName>
        <fullName evidence="2">Uncharacterized protein</fullName>
    </submittedName>
</protein>
<accession>A0AAV2TM74</accession>
<dbReference type="InterPro" id="IPR023393">
    <property type="entry name" value="START-like_dom_sf"/>
</dbReference>
<dbReference type="CDD" id="cd07812">
    <property type="entry name" value="SRPBCC"/>
    <property type="match status" value="1"/>
</dbReference>
<evidence type="ECO:0000256" key="1">
    <source>
        <dbReference type="SAM" id="SignalP"/>
    </source>
</evidence>
<dbReference type="Proteomes" id="UP001497525">
    <property type="component" value="Unassembled WGS sequence"/>
</dbReference>
<keyword evidence="1" id="KW-0732">Signal</keyword>
<organism evidence="2 3">
    <name type="scientific">Calicophoron daubneyi</name>
    <name type="common">Rumen fluke</name>
    <name type="synonym">Paramphistomum daubneyi</name>
    <dbReference type="NCBI Taxonomy" id="300641"/>
    <lineage>
        <taxon>Eukaryota</taxon>
        <taxon>Metazoa</taxon>
        <taxon>Spiralia</taxon>
        <taxon>Lophotrochozoa</taxon>
        <taxon>Platyhelminthes</taxon>
        <taxon>Trematoda</taxon>
        <taxon>Digenea</taxon>
        <taxon>Plagiorchiida</taxon>
        <taxon>Pronocephalata</taxon>
        <taxon>Paramphistomoidea</taxon>
        <taxon>Paramphistomidae</taxon>
        <taxon>Calicophoron</taxon>
    </lineage>
</organism>
<evidence type="ECO:0000313" key="3">
    <source>
        <dbReference type="Proteomes" id="UP001497525"/>
    </source>
</evidence>
<feature type="chain" id="PRO_5043517164" evidence="1">
    <location>
        <begin position="20"/>
        <end position="169"/>
    </location>
</feature>
<dbReference type="EMBL" id="CAXLJL010000390">
    <property type="protein sequence ID" value="CAL5137415.1"/>
    <property type="molecule type" value="Genomic_DNA"/>
</dbReference>
<gene>
    <name evidence="2" type="ORF">CDAUBV1_LOCUS11728</name>
</gene>
<dbReference type="SUPFAM" id="SSF55961">
    <property type="entry name" value="Bet v1-like"/>
    <property type="match status" value="1"/>
</dbReference>
<proteinExistence type="predicted"/>
<sequence>MKILLAILFAFIALLTRLSFPPDGKLGEHEASVALPASFCYKRVTDPGTYPRWMTGTKSVEVRYPPSETNVGNRFVITLDYGFLGTLDVDVVVVGAKEYQYYAIDLDNWLRLRMEFEIKPVDELKSKLIMRVVSKRNSFFFKHFVHPFAHLYYSNWVTQALLSFQLRYS</sequence>
<comment type="caution">
    <text evidence="2">The sequence shown here is derived from an EMBL/GenBank/DDBJ whole genome shotgun (WGS) entry which is preliminary data.</text>
</comment>